<dbReference type="GO" id="GO:0051726">
    <property type="term" value="P:regulation of cell cycle"/>
    <property type="evidence" value="ECO:0007669"/>
    <property type="project" value="InterPro"/>
</dbReference>
<evidence type="ECO:0000313" key="3">
    <source>
        <dbReference type="EnsemblMetazoa" id="G1325.2:cds"/>
    </source>
</evidence>
<organism evidence="3 4">
    <name type="scientific">Magallana gigas</name>
    <name type="common">Pacific oyster</name>
    <name type="synonym">Crassostrea gigas</name>
    <dbReference type="NCBI Taxonomy" id="29159"/>
    <lineage>
        <taxon>Eukaryota</taxon>
        <taxon>Metazoa</taxon>
        <taxon>Spiralia</taxon>
        <taxon>Lophotrochozoa</taxon>
        <taxon>Mollusca</taxon>
        <taxon>Bivalvia</taxon>
        <taxon>Autobranchia</taxon>
        <taxon>Pteriomorphia</taxon>
        <taxon>Ostreida</taxon>
        <taxon>Ostreoidea</taxon>
        <taxon>Ostreidae</taxon>
        <taxon>Magallana</taxon>
    </lineage>
</organism>
<dbReference type="InterPro" id="IPR006671">
    <property type="entry name" value="Cyclin_N"/>
</dbReference>
<dbReference type="Gene3D" id="1.10.472.10">
    <property type="entry name" value="Cyclin-like"/>
    <property type="match status" value="1"/>
</dbReference>
<dbReference type="Proteomes" id="UP000005408">
    <property type="component" value="Unassembled WGS sequence"/>
</dbReference>
<dbReference type="RefSeq" id="XP_011445688.1">
    <property type="nucleotide sequence ID" value="XM_011447386.4"/>
</dbReference>
<feature type="domain" description="Cyclin N-terminal" evidence="2">
    <location>
        <begin position="362"/>
        <end position="479"/>
    </location>
</feature>
<dbReference type="InterPro" id="IPR012388">
    <property type="entry name" value="CABLES1/2"/>
</dbReference>
<dbReference type="CDD" id="cd20556">
    <property type="entry name" value="CYCLIN_CABLES"/>
    <property type="match status" value="1"/>
</dbReference>
<evidence type="ECO:0000259" key="2">
    <source>
        <dbReference type="Pfam" id="PF00134"/>
    </source>
</evidence>
<keyword evidence="4" id="KW-1185">Reference proteome</keyword>
<dbReference type="AlphaFoldDB" id="A0A8W8IBP9"/>
<proteinExistence type="predicted"/>
<dbReference type="PIRSF" id="PIRSF025798">
    <property type="entry name" value="Cables"/>
    <property type="match status" value="1"/>
</dbReference>
<dbReference type="GeneID" id="105341085"/>
<name>A0A8W8IBP9_MAGGI</name>
<dbReference type="InterPro" id="IPR036915">
    <property type="entry name" value="Cyclin-like_sf"/>
</dbReference>
<dbReference type="PANTHER" id="PTHR22896:SF0">
    <property type="entry name" value="CYCLIN N-TERMINAL DOMAIN-CONTAINING PROTEIN"/>
    <property type="match status" value="1"/>
</dbReference>
<dbReference type="OrthoDB" id="5353095at2759"/>
<reference evidence="3" key="1">
    <citation type="submission" date="2022-08" db="UniProtKB">
        <authorList>
            <consortium name="EnsemblMetazoa"/>
        </authorList>
    </citation>
    <scope>IDENTIFICATION</scope>
    <source>
        <strain evidence="3">05x7-T-G4-1.051#20</strain>
    </source>
</reference>
<dbReference type="OMA" id="MLKITHH"/>
<dbReference type="SUPFAM" id="SSF47954">
    <property type="entry name" value="Cyclin-like"/>
    <property type="match status" value="1"/>
</dbReference>
<evidence type="ECO:0000256" key="1">
    <source>
        <dbReference type="SAM" id="MobiDB-lite"/>
    </source>
</evidence>
<feature type="region of interest" description="Disordered" evidence="1">
    <location>
        <begin position="296"/>
        <end position="315"/>
    </location>
</feature>
<sequence>MATASMKQQKRRSRRRIAAVNFLSNISLDGTYRDTKYPLFNPKHQRLKDDITEEVENHINKSSAEEICEDESESSLEGTRKVSALSAVENNISDNKSVQKNENVNNLQRNISKGKRGSIAVSIIEERERWRRDSGIGYAPKDIPDKPEEKCPRQEGNVIFRGKDLRQMSTETRKLLANERLMIVSKKKNPFVVSSTLMYSRKSQMRRDEEIFARARTVSGSGSRSLSQEGLLYLGLHAIGKVEEGQDISYADFLVPSKSHLRRVSSERGPLNAMEAAPNHQNLTAGRELTRSRSHDPNLLLHRPSNAPSLEKVPEEATTDWYDPNALDDRELQCGSYKTLLTFSSYVTSVIDYVKPSTLKKEINEKFREKYPAIQLTLTKLRSIKRELKVITHTKCGLDLWIVAQAYVYFEKLILKLMINKQNRKLCAGASLLLAAKLSDIKGAELTKLIMQIEEDFRLPRKELLVFEFACLVALEFSLHVSDTEVFPHYQRLLYQS</sequence>
<accession>A0A8W8IBP9</accession>
<evidence type="ECO:0000313" key="4">
    <source>
        <dbReference type="Proteomes" id="UP000005408"/>
    </source>
</evidence>
<dbReference type="EnsemblMetazoa" id="G1325.2">
    <property type="protein sequence ID" value="G1325.2:cds"/>
    <property type="gene ID" value="G1325"/>
</dbReference>
<dbReference type="KEGG" id="crg:105341085"/>
<dbReference type="PANTHER" id="PTHR22896">
    <property type="entry name" value="CDK5 AND ABL1 ENZYME SUBSTRATE 1"/>
    <property type="match status" value="1"/>
</dbReference>
<protein>
    <recommendedName>
        <fullName evidence="2">Cyclin N-terminal domain-containing protein</fullName>
    </recommendedName>
</protein>
<dbReference type="Pfam" id="PF00134">
    <property type="entry name" value="Cyclin_N"/>
    <property type="match status" value="1"/>
</dbReference>